<sequence length="191" mass="21541">MASESILPRHNDSGPVYGTNLHEYDAVLAQAGADVLFLSPPFGHCVRERYLVNNTRQRRPQVVEHLAFELVAVEEHGLRSAASIPLACDRSRDTSRVVVQHLQDYRFSPWTSYVNSPHPTRDDRVKVVHHWFVFMSGDPSTLASLFPRHSQGTSCERLGCSVGSECLERYVDDDVVDAPRVKILQVADMDR</sequence>
<evidence type="ECO:0000313" key="1">
    <source>
        <dbReference type="EMBL" id="KAI0064223.1"/>
    </source>
</evidence>
<organism evidence="1 2">
    <name type="scientific">Artomyces pyxidatus</name>
    <dbReference type="NCBI Taxonomy" id="48021"/>
    <lineage>
        <taxon>Eukaryota</taxon>
        <taxon>Fungi</taxon>
        <taxon>Dikarya</taxon>
        <taxon>Basidiomycota</taxon>
        <taxon>Agaricomycotina</taxon>
        <taxon>Agaricomycetes</taxon>
        <taxon>Russulales</taxon>
        <taxon>Auriscalpiaceae</taxon>
        <taxon>Artomyces</taxon>
    </lineage>
</organism>
<dbReference type="Proteomes" id="UP000814140">
    <property type="component" value="Unassembled WGS sequence"/>
</dbReference>
<reference evidence="1" key="1">
    <citation type="submission" date="2021-03" db="EMBL/GenBank/DDBJ databases">
        <authorList>
            <consortium name="DOE Joint Genome Institute"/>
            <person name="Ahrendt S."/>
            <person name="Looney B.P."/>
            <person name="Miyauchi S."/>
            <person name="Morin E."/>
            <person name="Drula E."/>
            <person name="Courty P.E."/>
            <person name="Chicoki N."/>
            <person name="Fauchery L."/>
            <person name="Kohler A."/>
            <person name="Kuo A."/>
            <person name="Labutti K."/>
            <person name="Pangilinan J."/>
            <person name="Lipzen A."/>
            <person name="Riley R."/>
            <person name="Andreopoulos W."/>
            <person name="He G."/>
            <person name="Johnson J."/>
            <person name="Barry K.W."/>
            <person name="Grigoriev I.V."/>
            <person name="Nagy L."/>
            <person name="Hibbett D."/>
            <person name="Henrissat B."/>
            <person name="Matheny P.B."/>
            <person name="Labbe J."/>
            <person name="Martin F."/>
        </authorList>
    </citation>
    <scope>NUCLEOTIDE SEQUENCE</scope>
    <source>
        <strain evidence="1">HHB10654</strain>
    </source>
</reference>
<dbReference type="EMBL" id="MU277199">
    <property type="protein sequence ID" value="KAI0064223.1"/>
    <property type="molecule type" value="Genomic_DNA"/>
</dbReference>
<reference evidence="1" key="2">
    <citation type="journal article" date="2022" name="New Phytol.">
        <title>Evolutionary transition to the ectomycorrhizal habit in the genomes of a hyperdiverse lineage of mushroom-forming fungi.</title>
        <authorList>
            <person name="Looney B."/>
            <person name="Miyauchi S."/>
            <person name="Morin E."/>
            <person name="Drula E."/>
            <person name="Courty P.E."/>
            <person name="Kohler A."/>
            <person name="Kuo A."/>
            <person name="LaButti K."/>
            <person name="Pangilinan J."/>
            <person name="Lipzen A."/>
            <person name="Riley R."/>
            <person name="Andreopoulos W."/>
            <person name="He G."/>
            <person name="Johnson J."/>
            <person name="Nolan M."/>
            <person name="Tritt A."/>
            <person name="Barry K.W."/>
            <person name="Grigoriev I.V."/>
            <person name="Nagy L.G."/>
            <person name="Hibbett D."/>
            <person name="Henrissat B."/>
            <person name="Matheny P.B."/>
            <person name="Labbe J."/>
            <person name="Martin F.M."/>
        </authorList>
    </citation>
    <scope>NUCLEOTIDE SEQUENCE</scope>
    <source>
        <strain evidence="1">HHB10654</strain>
    </source>
</reference>
<proteinExistence type="predicted"/>
<protein>
    <submittedName>
        <fullName evidence="1">Uncharacterized protein</fullName>
    </submittedName>
</protein>
<accession>A0ACB8T7U3</accession>
<evidence type="ECO:0000313" key="2">
    <source>
        <dbReference type="Proteomes" id="UP000814140"/>
    </source>
</evidence>
<gene>
    <name evidence="1" type="ORF">BV25DRAFT_1823180</name>
</gene>
<keyword evidence="2" id="KW-1185">Reference proteome</keyword>
<name>A0ACB8T7U3_9AGAM</name>
<comment type="caution">
    <text evidence="1">The sequence shown here is derived from an EMBL/GenBank/DDBJ whole genome shotgun (WGS) entry which is preliminary data.</text>
</comment>